<keyword evidence="2" id="KW-0002">3D-structure</keyword>
<reference evidence="2" key="2">
    <citation type="journal article" date="2024" name="Nat. Commun.">
        <title>An extensive disulfide bond network prevents tail contraction in Agrobacterium tumefaciensphage Milano.</title>
        <authorList>
            <person name="Sonani R.R."/>
            <person name="Palmer L.K."/>
            <person name="Esteves N.C."/>
            <person name="Horton A.A."/>
            <person name="Sebastian A.L."/>
            <person name="Kelly R.J."/>
            <person name="Wang F."/>
            <person name="Kreutzberger M.A.B."/>
            <person name="Russell W.K."/>
            <person name="Leiman P.G."/>
            <person name="Scharf B.E."/>
            <person name="Egelman E.H."/>
        </authorList>
    </citation>
    <scope>STRUCTURE BY ELECTRON MICROSCOPY (3.20 ANGSTROMS) OF 1-286</scope>
    <scope>DISULFIDE BONDS</scope>
</reference>
<proteinExistence type="evidence at protein level"/>
<feature type="disulfide bond" description="Interchain (with C-282 in A0A482MFU4)" evidence="2">
    <location>
        <position position="206"/>
    </location>
</feature>
<dbReference type="EMBL" id="MK637516">
    <property type="protein sequence ID" value="QBQ72053.1"/>
    <property type="molecule type" value="Genomic_DNA"/>
</dbReference>
<evidence type="ECO:0000313" key="1">
    <source>
        <dbReference type="EMBL" id="QBQ72053.1"/>
    </source>
</evidence>
<feature type="disulfide bond" description="Interchain (with C-182 in A0A482MFS8)" evidence="2">
    <location>
        <position position="230"/>
    </location>
</feature>
<dbReference type="PDB" id="8FQC">
    <property type="method" value="EM"/>
    <property type="resolution" value="3.20 A"/>
    <property type="chains" value="J1/l1=1-286"/>
</dbReference>
<name>A0ACD6BA97_9CAUD</name>
<feature type="disulfide bond" description="Interchain (with C-22 in A0A482MF80)" evidence="2">
    <location>
        <position position="75"/>
    </location>
</feature>
<evidence type="ECO:0007829" key="2">
    <source>
        <dbReference type="PDB" id="8FQC"/>
    </source>
</evidence>
<reference evidence="1" key="1">
    <citation type="journal article" date="2019" name="Microbiol. Resour. Announc.">
        <title>Complete Genome Sequence of Agrobacterium tumefaciens Myophage Milano.</title>
        <authorList>
            <person name="Nittolo T."/>
            <person name="Ravindran A."/>
            <person name="Gonzalez C.F."/>
            <person name="Ramsey J."/>
        </authorList>
    </citation>
    <scope>NUCLEOTIDE SEQUENCE</scope>
</reference>
<feature type="disulfide bond" description="Interchain (with C-15 in A0A482MGV0)" evidence="2">
    <location>
        <position position="69"/>
    </location>
</feature>
<accession>A0ACD6BA97</accession>
<feature type="disulfide bond" evidence="2">
    <location>
        <begin position="33"/>
        <end position="66"/>
    </location>
</feature>
<feature type="disulfide bond" evidence="2">
    <location>
        <begin position="125"/>
        <end position="264"/>
    </location>
</feature>
<feature type="disulfide bond" description="Interchain (with C-68 in A0A482MFU4)" evidence="2">
    <location>
        <position position="23"/>
    </location>
</feature>
<feature type="disulfide bond" evidence="2">
    <location>
        <begin position="212"/>
        <end position="277"/>
    </location>
</feature>
<feature type="disulfide bond" description="Interchain (with C-302 in A0A482MFU4)" evidence="2">
    <location>
        <position position="130"/>
    </location>
</feature>
<sequence length="286" mass="31391">MNVLIPGIDGMVSAGTLEYTGCCPPSFADVDECTLATAFVGLLPSGPLWDRPKYEAITTITEAGNCAACWTTDHCPTLVDYAVNVGARLASVIERTIWPAVRESDPFTAVTSTADWLNRFDWVNCFETSCRSKELGEKTPIEYMTDCGPVYVKITYPPSLQQAFESALIKSLERLSMGIIKNLAAINFVIEPLKVRVVPVDTTDACENETLCVVLEKTSDFFDGVNANTCGIPTPVAAYIDRDVMQLPSDLDKYIWPGHMAAECIVRSLLSHVSRFCLIRTEQAPD</sequence>
<feature type="disulfide bond" description="Interchain (with C-38 in A0A482MHF3)" evidence="2">
    <location>
        <position position="147"/>
    </location>
</feature>
<organism evidence="1">
    <name type="scientific">Agrobacterium phage Milano</name>
    <dbReference type="NCBI Taxonomy" id="2557550"/>
    <lineage>
        <taxon>Viruses</taxon>
        <taxon>Duplodnaviria</taxon>
        <taxon>Heunggongvirae</taxon>
        <taxon>Uroviricota</taxon>
        <taxon>Caudoviricetes</taxon>
        <taxon>Schmittlotzvirus</taxon>
    </lineage>
</organism>
<accession>A0A482MFT7</accession>
<protein>
    <submittedName>
        <fullName evidence="1">Virion-associated protein</fullName>
    </submittedName>
</protein>
<gene>
    <name evidence="1" type="ORF">Milano_030</name>
</gene>